<evidence type="ECO:0000313" key="1">
    <source>
        <dbReference type="EMBL" id="EOA82742.1"/>
    </source>
</evidence>
<dbReference type="RefSeq" id="XP_008029378.1">
    <property type="nucleotide sequence ID" value="XM_008031187.1"/>
</dbReference>
<protein>
    <submittedName>
        <fullName evidence="1">Uncharacterized protein</fullName>
    </submittedName>
</protein>
<accession>R0K2Y1</accession>
<dbReference type="AlphaFoldDB" id="R0K2Y1"/>
<dbReference type="STRING" id="671987.R0K2Y1"/>
<reference evidence="1 2" key="1">
    <citation type="journal article" date="2012" name="PLoS Pathog.">
        <title>Diverse lifestyles and strategies of plant pathogenesis encoded in the genomes of eighteen Dothideomycetes fungi.</title>
        <authorList>
            <person name="Ohm R.A."/>
            <person name="Feau N."/>
            <person name="Henrissat B."/>
            <person name="Schoch C.L."/>
            <person name="Horwitz B.A."/>
            <person name="Barry K.W."/>
            <person name="Condon B.J."/>
            <person name="Copeland A.C."/>
            <person name="Dhillon B."/>
            <person name="Glaser F."/>
            <person name="Hesse C.N."/>
            <person name="Kosti I."/>
            <person name="LaButti K."/>
            <person name="Lindquist E.A."/>
            <person name="Lucas S."/>
            <person name="Salamov A.A."/>
            <person name="Bradshaw R.E."/>
            <person name="Ciuffetti L."/>
            <person name="Hamelin R.C."/>
            <person name="Kema G.H.J."/>
            <person name="Lawrence C."/>
            <person name="Scott J.A."/>
            <person name="Spatafora J.W."/>
            <person name="Turgeon B.G."/>
            <person name="de Wit P.J.G.M."/>
            <person name="Zhong S."/>
            <person name="Goodwin S.B."/>
            <person name="Grigoriev I.V."/>
        </authorList>
    </citation>
    <scope>NUCLEOTIDE SEQUENCE [LARGE SCALE GENOMIC DNA]</scope>
    <source>
        <strain evidence="2">28A</strain>
    </source>
</reference>
<dbReference type="OrthoDB" id="193703at2759"/>
<reference evidence="1 2" key="2">
    <citation type="journal article" date="2013" name="PLoS Genet.">
        <title>Comparative genome structure, secondary metabolite, and effector coding capacity across Cochliobolus pathogens.</title>
        <authorList>
            <person name="Condon B.J."/>
            <person name="Leng Y."/>
            <person name="Wu D."/>
            <person name="Bushley K.E."/>
            <person name="Ohm R.A."/>
            <person name="Otillar R."/>
            <person name="Martin J."/>
            <person name="Schackwitz W."/>
            <person name="Grimwood J."/>
            <person name="MohdZainudin N."/>
            <person name="Xue C."/>
            <person name="Wang R."/>
            <person name="Manning V.A."/>
            <person name="Dhillon B."/>
            <person name="Tu Z.J."/>
            <person name="Steffenson B.J."/>
            <person name="Salamov A."/>
            <person name="Sun H."/>
            <person name="Lowry S."/>
            <person name="LaButti K."/>
            <person name="Han J."/>
            <person name="Copeland A."/>
            <person name="Lindquist E."/>
            <person name="Barry K."/>
            <person name="Schmutz J."/>
            <person name="Baker S.E."/>
            <person name="Ciuffetti L.M."/>
            <person name="Grigoriev I.V."/>
            <person name="Zhong S."/>
            <person name="Turgeon B.G."/>
        </authorList>
    </citation>
    <scope>NUCLEOTIDE SEQUENCE [LARGE SCALE GENOMIC DNA]</scope>
    <source>
        <strain evidence="2">28A</strain>
    </source>
</reference>
<dbReference type="HOGENOM" id="CLU_2051101_0_0_1"/>
<dbReference type="EMBL" id="KB908844">
    <property type="protein sequence ID" value="EOA82742.1"/>
    <property type="molecule type" value="Genomic_DNA"/>
</dbReference>
<organism evidence="1 2">
    <name type="scientific">Exserohilum turcicum (strain 28A)</name>
    <name type="common">Northern leaf blight fungus</name>
    <name type="synonym">Setosphaeria turcica</name>
    <dbReference type="NCBI Taxonomy" id="671987"/>
    <lineage>
        <taxon>Eukaryota</taxon>
        <taxon>Fungi</taxon>
        <taxon>Dikarya</taxon>
        <taxon>Ascomycota</taxon>
        <taxon>Pezizomycotina</taxon>
        <taxon>Dothideomycetes</taxon>
        <taxon>Pleosporomycetidae</taxon>
        <taxon>Pleosporales</taxon>
        <taxon>Pleosporineae</taxon>
        <taxon>Pleosporaceae</taxon>
        <taxon>Exserohilum</taxon>
    </lineage>
</organism>
<name>R0K2Y1_EXST2</name>
<proteinExistence type="predicted"/>
<sequence>MDPETEPAPELKWSAQYTLANATRNTLPGDKVLLPPSALEQLLAAAPIVHVDANRPHATAFDPFNPYTFDAERYARAQTQDQAGGGHRQKARVGIGSVSSAWAGGFDMAIHCGNRSRRGR</sequence>
<evidence type="ECO:0000313" key="2">
    <source>
        <dbReference type="Proteomes" id="UP000016935"/>
    </source>
</evidence>
<dbReference type="Proteomes" id="UP000016935">
    <property type="component" value="Unassembled WGS sequence"/>
</dbReference>
<dbReference type="eggNOG" id="KOG1816">
    <property type="taxonomic scope" value="Eukaryota"/>
</dbReference>
<dbReference type="GeneID" id="19402598"/>
<keyword evidence="2" id="KW-1185">Reference proteome</keyword>
<gene>
    <name evidence="1" type="ORF">SETTUDRAFT_22710</name>
</gene>